<evidence type="ECO:0000256" key="1">
    <source>
        <dbReference type="ARBA" id="ARBA00006464"/>
    </source>
</evidence>
<feature type="domain" description="Bacterial sugar transferase" evidence="3">
    <location>
        <begin position="1"/>
        <end position="179"/>
    </location>
</feature>
<dbReference type="GO" id="GO:0000271">
    <property type="term" value="P:polysaccharide biosynthetic process"/>
    <property type="evidence" value="ECO:0007669"/>
    <property type="project" value="UniProtKB-KW"/>
</dbReference>
<dbReference type="Pfam" id="PF02397">
    <property type="entry name" value="Bac_transf"/>
    <property type="match status" value="1"/>
</dbReference>
<name>A0A370HL28_9HYPH</name>
<dbReference type="AlphaFoldDB" id="A0A370HL28"/>
<evidence type="ECO:0000256" key="2">
    <source>
        <dbReference type="ARBA" id="ARBA00023169"/>
    </source>
</evidence>
<dbReference type="GO" id="GO:0016780">
    <property type="term" value="F:phosphotransferase activity, for other substituted phosphate groups"/>
    <property type="evidence" value="ECO:0007669"/>
    <property type="project" value="TreeGrafter"/>
</dbReference>
<organism evidence="4 5">
    <name type="scientific">Microvirga subterranea</name>
    <dbReference type="NCBI Taxonomy" id="186651"/>
    <lineage>
        <taxon>Bacteria</taxon>
        <taxon>Pseudomonadati</taxon>
        <taxon>Pseudomonadota</taxon>
        <taxon>Alphaproteobacteria</taxon>
        <taxon>Hyphomicrobiales</taxon>
        <taxon>Methylobacteriaceae</taxon>
        <taxon>Microvirga</taxon>
    </lineage>
</organism>
<proteinExistence type="inferred from homology"/>
<reference evidence="4 5" key="1">
    <citation type="submission" date="2018-07" db="EMBL/GenBank/DDBJ databases">
        <title>Genomic Encyclopedia of Type Strains, Phase IV (KMG-IV): sequencing the most valuable type-strain genomes for metagenomic binning, comparative biology and taxonomic classification.</title>
        <authorList>
            <person name="Goeker M."/>
        </authorList>
    </citation>
    <scope>NUCLEOTIDE SEQUENCE [LARGE SCALE GENOMIC DNA]</scope>
    <source>
        <strain evidence="4 5">DSM 14364</strain>
    </source>
</reference>
<comment type="similarity">
    <text evidence="1">Belongs to the bacterial sugar transferase family.</text>
</comment>
<protein>
    <submittedName>
        <fullName evidence="4">Lipopolysaccharide/colanic/teichoic acid biosynthesis glycosyltransferase</fullName>
    </submittedName>
</protein>
<evidence type="ECO:0000259" key="3">
    <source>
        <dbReference type="Pfam" id="PF02397"/>
    </source>
</evidence>
<evidence type="ECO:0000313" key="5">
    <source>
        <dbReference type="Proteomes" id="UP000254925"/>
    </source>
</evidence>
<comment type="caution">
    <text evidence="4">The sequence shown here is derived from an EMBL/GenBank/DDBJ whole genome shotgun (WGS) entry which is preliminary data.</text>
</comment>
<keyword evidence="5" id="KW-1185">Reference proteome</keyword>
<evidence type="ECO:0000313" key="4">
    <source>
        <dbReference type="EMBL" id="RDI59306.1"/>
    </source>
</evidence>
<keyword evidence="2" id="KW-0270">Exopolysaccharide synthesis</keyword>
<sequence length="186" mass="20819">MDIVAALMMMPIALMLGGLAAIGVAITMGRPVIFTQDRVGRGGRIFRMYKLRTMSAHNSNGKQTATSKSDCRVTPLGRVLRRYRIDELPQLYNILRGDMSLIGPRPEQPQLVAEYQKMIPHYDLRHSVQPGLSGWAQVSFGYASTVEETRAKLTYDLFYVKEFGLALDLEIVVATIWTLATGRNAR</sequence>
<accession>A0A370HL28</accession>
<dbReference type="InterPro" id="IPR003362">
    <property type="entry name" value="Bact_transf"/>
</dbReference>
<dbReference type="EMBL" id="QQBB01000004">
    <property type="protein sequence ID" value="RDI59306.1"/>
    <property type="molecule type" value="Genomic_DNA"/>
</dbReference>
<dbReference type="Proteomes" id="UP000254925">
    <property type="component" value="Unassembled WGS sequence"/>
</dbReference>
<gene>
    <name evidence="4" type="ORF">DES45_104217</name>
</gene>
<keyword evidence="4" id="KW-0808">Transferase</keyword>
<dbReference type="PANTHER" id="PTHR30576:SF0">
    <property type="entry name" value="UNDECAPRENYL-PHOSPHATE N-ACETYLGALACTOSAMINYL 1-PHOSPHATE TRANSFERASE-RELATED"/>
    <property type="match status" value="1"/>
</dbReference>
<dbReference type="PANTHER" id="PTHR30576">
    <property type="entry name" value="COLANIC BIOSYNTHESIS UDP-GLUCOSE LIPID CARRIER TRANSFERASE"/>
    <property type="match status" value="1"/>
</dbReference>